<dbReference type="SMART" id="SM00563">
    <property type="entry name" value="PlsC"/>
    <property type="match status" value="1"/>
</dbReference>
<feature type="domain" description="Phospholipid/glycerol acyltransferase" evidence="6">
    <location>
        <begin position="126"/>
        <end position="258"/>
    </location>
</feature>
<keyword evidence="8" id="KW-1185">Reference proteome</keyword>
<dbReference type="PANTHER" id="PTHR10983:SF16">
    <property type="entry name" value="LYSOCARDIOLIPIN ACYLTRANSFERASE 1"/>
    <property type="match status" value="1"/>
</dbReference>
<evidence type="ECO:0000313" key="8">
    <source>
        <dbReference type="Proteomes" id="UP000243515"/>
    </source>
</evidence>
<comment type="similarity">
    <text evidence="1">Belongs to the 1-acyl-sn-glycerol-3-phosphate acyltransferase family.</text>
</comment>
<dbReference type="CDD" id="cd07990">
    <property type="entry name" value="LPLAT_LCLAT1-like"/>
    <property type="match status" value="1"/>
</dbReference>
<evidence type="ECO:0000259" key="6">
    <source>
        <dbReference type="SMART" id="SM00563"/>
    </source>
</evidence>
<sequence length="400" mass="46382">MSDIRERKLASSSTPPADTVEVDKDQRPKHGPLVQLLRTVLLAIWFWACILCIFVIQLIGCPLYFIRKDYYYAYMALTKQSFGVLIITITQWGAPTRVRVSGDKSICGELHQTKDGHLKTMFPDRLVLIANHQVYTDWLYLWWIAYSARMHGHLFIILKETLKYIPILGQGMMFYGFIFMARKWQSDKPRLEHRLRKLKTQHSRHLSGSQPFDPMWLMIFPEGTNLSTNSKEKSDEYGQKQGIPIYRHLLLPRSTGLYFCLQQLRATVDYVYDCTLAYEGPPKGSYPDMHFTLRSTYLQGRPPKSVNMHWRRFAISDIPLDNQKEFDIWLRAMWAEKDDLLEQFYNSGRFPSELVDSVNGAPSGGRKSTAAIGYIETDIGLRHWSEIGQIFGITPLLNLL</sequence>
<comment type="caution">
    <text evidence="7">The sequence shown here is derived from an EMBL/GenBank/DDBJ whole genome shotgun (WGS) entry which is preliminary data.</text>
</comment>
<evidence type="ECO:0000256" key="4">
    <source>
        <dbReference type="SAM" id="MobiDB-lite"/>
    </source>
</evidence>
<gene>
    <name evidence="7" type="ORF">Egran_01680</name>
</gene>
<feature type="transmembrane region" description="Helical" evidence="5">
    <location>
        <begin position="138"/>
        <end position="158"/>
    </location>
</feature>
<reference evidence="7 8" key="1">
    <citation type="journal article" date="2015" name="Environ. Microbiol.">
        <title>Metagenome sequence of Elaphomyces granulatus from sporocarp tissue reveals Ascomycota ectomycorrhizal fingerprints of genome expansion and a Proteobacteria-rich microbiome.</title>
        <authorList>
            <person name="Quandt C.A."/>
            <person name="Kohler A."/>
            <person name="Hesse C.N."/>
            <person name="Sharpton T.J."/>
            <person name="Martin F."/>
            <person name="Spatafora J.W."/>
        </authorList>
    </citation>
    <scope>NUCLEOTIDE SEQUENCE [LARGE SCALE GENOMIC DNA]</scope>
    <source>
        <strain evidence="7 8">OSC145934</strain>
    </source>
</reference>
<accession>A0A232M2H6</accession>
<keyword evidence="2" id="KW-0808">Transferase</keyword>
<dbReference type="InterPro" id="IPR032098">
    <property type="entry name" value="Acyltransf_C"/>
</dbReference>
<protein>
    <recommendedName>
        <fullName evidence="6">Phospholipid/glycerol acyltransferase domain-containing protein</fullName>
    </recommendedName>
</protein>
<keyword evidence="3" id="KW-0012">Acyltransferase</keyword>
<dbReference type="Pfam" id="PF01553">
    <property type="entry name" value="Acyltransferase"/>
    <property type="match status" value="1"/>
</dbReference>
<evidence type="ECO:0000256" key="2">
    <source>
        <dbReference type="ARBA" id="ARBA00022679"/>
    </source>
</evidence>
<feature type="transmembrane region" description="Helical" evidence="5">
    <location>
        <begin position="164"/>
        <end position="181"/>
    </location>
</feature>
<dbReference type="GO" id="GO:0016746">
    <property type="term" value="F:acyltransferase activity"/>
    <property type="evidence" value="ECO:0007669"/>
    <property type="project" value="UniProtKB-KW"/>
</dbReference>
<dbReference type="AlphaFoldDB" id="A0A232M2H6"/>
<feature type="transmembrane region" description="Helical" evidence="5">
    <location>
        <begin position="71"/>
        <end position="94"/>
    </location>
</feature>
<dbReference type="Proteomes" id="UP000243515">
    <property type="component" value="Unassembled WGS sequence"/>
</dbReference>
<evidence type="ECO:0000256" key="5">
    <source>
        <dbReference type="SAM" id="Phobius"/>
    </source>
</evidence>
<keyword evidence="5" id="KW-0472">Membrane</keyword>
<evidence type="ECO:0000313" key="7">
    <source>
        <dbReference type="EMBL" id="OXV10556.1"/>
    </source>
</evidence>
<name>A0A232M2H6_9EURO</name>
<dbReference type="SUPFAM" id="SSF69593">
    <property type="entry name" value="Glycerol-3-phosphate (1)-acyltransferase"/>
    <property type="match status" value="1"/>
</dbReference>
<keyword evidence="5" id="KW-1133">Transmembrane helix</keyword>
<dbReference type="PANTHER" id="PTHR10983">
    <property type="entry name" value="1-ACYLGLYCEROL-3-PHOSPHATE ACYLTRANSFERASE-RELATED"/>
    <property type="match status" value="1"/>
</dbReference>
<dbReference type="Pfam" id="PF16076">
    <property type="entry name" value="Acyltransf_C"/>
    <property type="match status" value="1"/>
</dbReference>
<proteinExistence type="inferred from homology"/>
<feature type="transmembrane region" description="Helical" evidence="5">
    <location>
        <begin position="36"/>
        <end position="65"/>
    </location>
</feature>
<dbReference type="EMBL" id="NPHW01002880">
    <property type="protein sequence ID" value="OXV10556.1"/>
    <property type="molecule type" value="Genomic_DNA"/>
</dbReference>
<organism evidence="7 8">
    <name type="scientific">Elaphomyces granulatus</name>
    <dbReference type="NCBI Taxonomy" id="519963"/>
    <lineage>
        <taxon>Eukaryota</taxon>
        <taxon>Fungi</taxon>
        <taxon>Dikarya</taxon>
        <taxon>Ascomycota</taxon>
        <taxon>Pezizomycotina</taxon>
        <taxon>Eurotiomycetes</taxon>
        <taxon>Eurotiomycetidae</taxon>
        <taxon>Eurotiales</taxon>
        <taxon>Elaphomycetaceae</taxon>
        <taxon>Elaphomyces</taxon>
    </lineage>
</organism>
<evidence type="ECO:0000256" key="1">
    <source>
        <dbReference type="ARBA" id="ARBA00008655"/>
    </source>
</evidence>
<dbReference type="GO" id="GO:0036149">
    <property type="term" value="P:phosphatidylinositol acyl-chain remodeling"/>
    <property type="evidence" value="ECO:0007669"/>
    <property type="project" value="TreeGrafter"/>
</dbReference>
<dbReference type="InterPro" id="IPR002123">
    <property type="entry name" value="Plipid/glycerol_acylTrfase"/>
</dbReference>
<keyword evidence="5" id="KW-0812">Transmembrane</keyword>
<dbReference type="GO" id="GO:0005783">
    <property type="term" value="C:endoplasmic reticulum"/>
    <property type="evidence" value="ECO:0007669"/>
    <property type="project" value="TreeGrafter"/>
</dbReference>
<dbReference type="OrthoDB" id="189226at2759"/>
<feature type="region of interest" description="Disordered" evidence="4">
    <location>
        <begin position="1"/>
        <end position="24"/>
    </location>
</feature>
<evidence type="ECO:0000256" key="3">
    <source>
        <dbReference type="ARBA" id="ARBA00023315"/>
    </source>
</evidence>